<keyword evidence="6 8" id="KW-1133">Transmembrane helix</keyword>
<feature type="transmembrane region" description="Helical" evidence="8">
    <location>
        <begin position="95"/>
        <end position="114"/>
    </location>
</feature>
<dbReference type="Gene3D" id="1.20.1530.20">
    <property type="match status" value="1"/>
</dbReference>
<evidence type="ECO:0000256" key="2">
    <source>
        <dbReference type="ARBA" id="ARBA00010145"/>
    </source>
</evidence>
<organism evidence="9 10">
    <name type="scientific">Serpens gallinarum</name>
    <dbReference type="NCBI Taxonomy" id="2763075"/>
    <lineage>
        <taxon>Bacteria</taxon>
        <taxon>Pseudomonadati</taxon>
        <taxon>Pseudomonadota</taxon>
        <taxon>Gammaproteobacteria</taxon>
        <taxon>Pseudomonadales</taxon>
        <taxon>Pseudomonadaceae</taxon>
        <taxon>Pseudomonas</taxon>
    </lineage>
</organism>
<comment type="subcellular location">
    <subcellularLocation>
        <location evidence="1">Cell membrane</location>
        <topology evidence="1">Multi-pass membrane protein</topology>
    </subcellularLocation>
</comment>
<dbReference type="EMBL" id="JACSQG010000011">
    <property type="protein sequence ID" value="MBD7978700.1"/>
    <property type="molecule type" value="Genomic_DNA"/>
</dbReference>
<evidence type="ECO:0000256" key="3">
    <source>
        <dbReference type="ARBA" id="ARBA00022448"/>
    </source>
</evidence>
<name>A0ABR8TSF1_9PSED</name>
<evidence type="ECO:0000256" key="8">
    <source>
        <dbReference type="SAM" id="Phobius"/>
    </source>
</evidence>
<feature type="transmembrane region" description="Helical" evidence="8">
    <location>
        <begin position="277"/>
        <end position="295"/>
    </location>
</feature>
<dbReference type="PANTHER" id="PTHR36838:SF3">
    <property type="entry name" value="TRANSPORTER AUXIN EFFLUX CARRIER EC FAMILY"/>
    <property type="match status" value="1"/>
</dbReference>
<evidence type="ECO:0000256" key="4">
    <source>
        <dbReference type="ARBA" id="ARBA00022475"/>
    </source>
</evidence>
<dbReference type="InterPro" id="IPR004776">
    <property type="entry name" value="Mem_transp_PIN-like"/>
</dbReference>
<reference evidence="9 10" key="1">
    <citation type="submission" date="2020-08" db="EMBL/GenBank/DDBJ databases">
        <title>A Genomic Blueprint of the Chicken Gut Microbiome.</title>
        <authorList>
            <person name="Gilroy R."/>
            <person name="Ravi A."/>
            <person name="Getino M."/>
            <person name="Pursley I."/>
            <person name="Horton D.L."/>
            <person name="Alikhan N.-F."/>
            <person name="Baker D."/>
            <person name="Gharbi K."/>
            <person name="Hall N."/>
            <person name="Watson M."/>
            <person name="Adriaenssens E.M."/>
            <person name="Foster-Nyarko E."/>
            <person name="Jarju S."/>
            <person name="Secka A."/>
            <person name="Antonio M."/>
            <person name="Oren A."/>
            <person name="Chaudhuri R."/>
            <person name="La Ragione R.M."/>
            <person name="Hildebrand F."/>
            <person name="Pallen M.J."/>
        </authorList>
    </citation>
    <scope>NUCLEOTIDE SEQUENCE [LARGE SCALE GENOMIC DNA]</scope>
    <source>
        <strain evidence="9 10">Sa2CUA2</strain>
    </source>
</reference>
<keyword evidence="5 8" id="KW-0812">Transmembrane</keyword>
<dbReference type="Pfam" id="PF03547">
    <property type="entry name" value="Mem_trans"/>
    <property type="match status" value="2"/>
</dbReference>
<dbReference type="RefSeq" id="WP_251837484.1">
    <property type="nucleotide sequence ID" value="NZ_JACSQG010000011.1"/>
</dbReference>
<keyword evidence="3" id="KW-0813">Transport</keyword>
<feature type="transmembrane region" description="Helical" evidence="8">
    <location>
        <begin position="154"/>
        <end position="174"/>
    </location>
</feature>
<feature type="transmembrane region" description="Helical" evidence="8">
    <location>
        <begin position="186"/>
        <end position="206"/>
    </location>
</feature>
<keyword evidence="10" id="KW-1185">Reference proteome</keyword>
<feature type="transmembrane region" description="Helical" evidence="8">
    <location>
        <begin position="120"/>
        <end position="142"/>
    </location>
</feature>
<feature type="transmembrane region" description="Helical" evidence="8">
    <location>
        <begin position="247"/>
        <end position="265"/>
    </location>
</feature>
<dbReference type="PANTHER" id="PTHR36838">
    <property type="entry name" value="AUXIN EFFLUX CARRIER FAMILY PROTEIN"/>
    <property type="match status" value="1"/>
</dbReference>
<sequence length="296" mass="31392">MVAVQAILPIFLLVILGYVIGRRRWLSGEAATGLASLTFKLFMPVLLFTGIAKAELAQGLSPNLLIGYFLPVLLVFIVVNLLVHLRRGKASPLGLTAAYSNNVLIGIPLVATVLGTDSLVYLFAVLVFHSLLLFSLHSLYAAFGSGEKIQPLALLKNLANPVIIGLLLGALVNLSGLAMPEPLWKLASWLSAAALPCALMVLGMSLARYSLHLSRGVLGLTLVKLAVFPVAVYLLAAWLGLNDTARAVLVLMAACPTGVNVLAFVRTPEDSRTVSSTVCLSTLLAAASLPLWMMVL</sequence>
<keyword evidence="4" id="KW-1003">Cell membrane</keyword>
<keyword evidence="7 8" id="KW-0472">Membrane</keyword>
<evidence type="ECO:0000256" key="5">
    <source>
        <dbReference type="ARBA" id="ARBA00022692"/>
    </source>
</evidence>
<proteinExistence type="inferred from homology"/>
<feature type="transmembrane region" description="Helical" evidence="8">
    <location>
        <begin position="218"/>
        <end position="241"/>
    </location>
</feature>
<feature type="transmembrane region" description="Helical" evidence="8">
    <location>
        <begin position="64"/>
        <end position="83"/>
    </location>
</feature>
<dbReference type="InterPro" id="IPR038770">
    <property type="entry name" value="Na+/solute_symporter_sf"/>
</dbReference>
<comment type="caution">
    <text evidence="9">The sequence shown here is derived from an EMBL/GenBank/DDBJ whole genome shotgun (WGS) entry which is preliminary data.</text>
</comment>
<feature type="transmembrane region" description="Helical" evidence="8">
    <location>
        <begin position="33"/>
        <end position="52"/>
    </location>
</feature>
<evidence type="ECO:0000313" key="9">
    <source>
        <dbReference type="EMBL" id="MBD7978700.1"/>
    </source>
</evidence>
<protein>
    <submittedName>
        <fullName evidence="9">AEC family transporter</fullName>
    </submittedName>
</protein>
<evidence type="ECO:0000313" key="10">
    <source>
        <dbReference type="Proteomes" id="UP000611945"/>
    </source>
</evidence>
<dbReference type="Proteomes" id="UP000611945">
    <property type="component" value="Unassembled WGS sequence"/>
</dbReference>
<gene>
    <name evidence="9" type="ORF">H9642_16075</name>
</gene>
<comment type="similarity">
    <text evidence="2">Belongs to the auxin efflux carrier (TC 2.A.69) family.</text>
</comment>
<feature type="transmembrane region" description="Helical" evidence="8">
    <location>
        <begin position="6"/>
        <end position="21"/>
    </location>
</feature>
<evidence type="ECO:0000256" key="7">
    <source>
        <dbReference type="ARBA" id="ARBA00023136"/>
    </source>
</evidence>
<evidence type="ECO:0000256" key="1">
    <source>
        <dbReference type="ARBA" id="ARBA00004651"/>
    </source>
</evidence>
<accession>A0ABR8TSF1</accession>
<evidence type="ECO:0000256" key="6">
    <source>
        <dbReference type="ARBA" id="ARBA00022989"/>
    </source>
</evidence>